<sequence>MSTAVRFAPSPTGRIHVGNVRLALVNWLFARKTGGSFMFRLDDTDEERSTQEFADAIAADLTWLGLIWDRFARESDRYPRYDEAASALKAAGRLYPCYETPEELNLKRASLVSQGRPPIYDRTALRLTDEDRARLEGEGRKAHWRFKLNPTPVEWTDLVRGPVRFEGTALSDPVLIREDGRPLYTLTSVVDDADFAITHIIRGEDHVANTAVQIQIFEALGEALGAVVPTFAHLPLLTDAGGQGLSKRLGSLSVGSLRDEDGIEPMAVNSLLAKLGTSDPIEARLTLDELVAEFDLSKIARGTPKFDPDELGRLNARILHLTPFEAVAARLEALGLAGADAAFWDAVRPNLARLSDAQDWWAVTHAPVTPLVEDAAFLAQAAALLPDEPWDLGTWGAWTNAVKGATGRKGKELFLPLRRALTGRDHGPELKNLLPLIGRARSLRRLAGETA</sequence>
<feature type="domain" description="Aminoacyl-tRNA synthetase class I anticodon-binding" evidence="10">
    <location>
        <begin position="375"/>
        <end position="447"/>
    </location>
</feature>
<gene>
    <name evidence="8" type="primary">gltX</name>
    <name evidence="11" type="ORF">CRT60_24930</name>
</gene>
<dbReference type="OrthoDB" id="9807503at2"/>
<dbReference type="InterPro" id="IPR049940">
    <property type="entry name" value="GluQ/Sye"/>
</dbReference>
<dbReference type="GO" id="GO:0005737">
    <property type="term" value="C:cytoplasm"/>
    <property type="evidence" value="ECO:0007669"/>
    <property type="project" value="UniProtKB-SubCell"/>
</dbReference>
<dbReference type="InterPro" id="IPR004527">
    <property type="entry name" value="Glu-tRNA-ligase_bac/mito"/>
</dbReference>
<comment type="caution">
    <text evidence="8">Lacks conserved residue(s) required for the propagation of feature annotation.</text>
</comment>
<dbReference type="InterPro" id="IPR001412">
    <property type="entry name" value="aa-tRNA-synth_I_CS"/>
</dbReference>
<dbReference type="InterPro" id="IPR014729">
    <property type="entry name" value="Rossmann-like_a/b/a_fold"/>
</dbReference>
<dbReference type="PRINTS" id="PR00987">
    <property type="entry name" value="TRNASYNTHGLU"/>
</dbReference>
<dbReference type="GO" id="GO:0006424">
    <property type="term" value="P:glutamyl-tRNA aminoacylation"/>
    <property type="evidence" value="ECO:0007669"/>
    <property type="project" value="UniProtKB-UniRule"/>
</dbReference>
<comment type="subunit">
    <text evidence="8">Monomer.</text>
</comment>
<dbReference type="PROSITE" id="PS00178">
    <property type="entry name" value="AA_TRNA_LIGASE_I"/>
    <property type="match status" value="1"/>
</dbReference>
<dbReference type="HAMAP" id="MF_00022">
    <property type="entry name" value="Glu_tRNA_synth_type1"/>
    <property type="match status" value="1"/>
</dbReference>
<accession>A0A2B8B6I2</accession>
<dbReference type="InterPro" id="IPR000924">
    <property type="entry name" value="Glu/Gln-tRNA-synth"/>
</dbReference>
<evidence type="ECO:0000256" key="1">
    <source>
        <dbReference type="ARBA" id="ARBA00007894"/>
    </source>
</evidence>
<keyword evidence="5 8" id="KW-0067">ATP-binding</keyword>
<dbReference type="GO" id="GO:0005524">
    <property type="term" value="F:ATP binding"/>
    <property type="evidence" value="ECO:0007669"/>
    <property type="project" value="UniProtKB-UniRule"/>
</dbReference>
<dbReference type="PANTHER" id="PTHR43311:SF2">
    <property type="entry name" value="GLUTAMATE--TRNA LIGASE, MITOCHONDRIAL-RELATED"/>
    <property type="match status" value="1"/>
</dbReference>
<keyword evidence="4 8" id="KW-0547">Nucleotide-binding</keyword>
<dbReference type="SUPFAM" id="SSF48163">
    <property type="entry name" value="An anticodon-binding domain of class I aminoacyl-tRNA synthetases"/>
    <property type="match status" value="1"/>
</dbReference>
<dbReference type="Gene3D" id="1.10.10.350">
    <property type="match status" value="1"/>
</dbReference>
<evidence type="ECO:0000313" key="11">
    <source>
        <dbReference type="EMBL" id="PGH53158.1"/>
    </source>
</evidence>
<dbReference type="EMBL" id="PDKW01000043">
    <property type="protein sequence ID" value="PGH53158.1"/>
    <property type="molecule type" value="Genomic_DNA"/>
</dbReference>
<dbReference type="Pfam" id="PF19269">
    <property type="entry name" value="Anticodon_2"/>
    <property type="match status" value="1"/>
</dbReference>
<evidence type="ECO:0000256" key="3">
    <source>
        <dbReference type="ARBA" id="ARBA00022598"/>
    </source>
</evidence>
<dbReference type="GO" id="GO:0000049">
    <property type="term" value="F:tRNA binding"/>
    <property type="evidence" value="ECO:0007669"/>
    <property type="project" value="InterPro"/>
</dbReference>
<keyword evidence="3 8" id="KW-0436">Ligase</keyword>
<organism evidence="11 12">
    <name type="scientific">Azospirillum palustre</name>
    <dbReference type="NCBI Taxonomy" id="2044885"/>
    <lineage>
        <taxon>Bacteria</taxon>
        <taxon>Pseudomonadati</taxon>
        <taxon>Pseudomonadota</taxon>
        <taxon>Alphaproteobacteria</taxon>
        <taxon>Rhodospirillales</taxon>
        <taxon>Azospirillaceae</taxon>
        <taxon>Azospirillum</taxon>
    </lineage>
</organism>
<comment type="function">
    <text evidence="8">Catalyzes the attachment of glutamate to tRNA(Glu) in a two-step reaction: glutamate is first activated by ATP to form Glu-AMP and then transferred to the acceptor end of tRNA(Glu).</text>
</comment>
<name>A0A2B8B6I2_9PROT</name>
<evidence type="ECO:0000256" key="6">
    <source>
        <dbReference type="ARBA" id="ARBA00022917"/>
    </source>
</evidence>
<keyword evidence="6 8" id="KW-0648">Protein biosynthesis</keyword>
<evidence type="ECO:0000256" key="7">
    <source>
        <dbReference type="ARBA" id="ARBA00023146"/>
    </source>
</evidence>
<dbReference type="AlphaFoldDB" id="A0A2B8B6I2"/>
<feature type="binding site" evidence="8">
    <location>
        <position position="247"/>
    </location>
    <ligand>
        <name>ATP</name>
        <dbReference type="ChEBI" id="CHEBI:30616"/>
    </ligand>
</feature>
<comment type="catalytic activity">
    <reaction evidence="8">
        <text>tRNA(Glu) + L-glutamate + ATP = L-glutamyl-tRNA(Glu) + AMP + diphosphate</text>
        <dbReference type="Rhea" id="RHEA:23540"/>
        <dbReference type="Rhea" id="RHEA-COMP:9663"/>
        <dbReference type="Rhea" id="RHEA-COMP:9680"/>
        <dbReference type="ChEBI" id="CHEBI:29985"/>
        <dbReference type="ChEBI" id="CHEBI:30616"/>
        <dbReference type="ChEBI" id="CHEBI:33019"/>
        <dbReference type="ChEBI" id="CHEBI:78442"/>
        <dbReference type="ChEBI" id="CHEBI:78520"/>
        <dbReference type="ChEBI" id="CHEBI:456215"/>
        <dbReference type="EC" id="6.1.1.17"/>
    </reaction>
</comment>
<dbReference type="Gene3D" id="3.40.50.620">
    <property type="entry name" value="HUPs"/>
    <property type="match status" value="1"/>
</dbReference>
<dbReference type="InterPro" id="IPR020058">
    <property type="entry name" value="Glu/Gln-tRNA-synth_Ib_cat-dom"/>
</dbReference>
<keyword evidence="7 8" id="KW-0030">Aminoacyl-tRNA synthetase</keyword>
<dbReference type="NCBIfam" id="TIGR00464">
    <property type="entry name" value="gltX_bact"/>
    <property type="match status" value="1"/>
</dbReference>
<comment type="similarity">
    <text evidence="1 8">Belongs to the class-I aminoacyl-tRNA synthetase family. Glutamate--tRNA ligase type 1 subfamily.</text>
</comment>
<evidence type="ECO:0000259" key="10">
    <source>
        <dbReference type="Pfam" id="PF19269"/>
    </source>
</evidence>
<dbReference type="EC" id="6.1.1.17" evidence="8"/>
<evidence type="ECO:0000256" key="8">
    <source>
        <dbReference type="HAMAP-Rule" id="MF_00022"/>
    </source>
</evidence>
<dbReference type="SUPFAM" id="SSF52374">
    <property type="entry name" value="Nucleotidylyl transferase"/>
    <property type="match status" value="1"/>
</dbReference>
<dbReference type="Proteomes" id="UP000225379">
    <property type="component" value="Unassembled WGS sequence"/>
</dbReference>
<evidence type="ECO:0000256" key="2">
    <source>
        <dbReference type="ARBA" id="ARBA00022490"/>
    </source>
</evidence>
<feature type="short sequence motif" description="'KMSKS' region" evidence="8">
    <location>
        <begin position="244"/>
        <end position="248"/>
    </location>
</feature>
<protein>
    <recommendedName>
        <fullName evidence="8">Glutamate--tRNA ligase</fullName>
        <ecNumber evidence="8">6.1.1.17</ecNumber>
    </recommendedName>
    <alternativeName>
        <fullName evidence="8">Glutamyl-tRNA synthetase</fullName>
        <shortName evidence="8">GluRS</shortName>
    </alternativeName>
</protein>
<comment type="caution">
    <text evidence="11">The sequence shown here is derived from an EMBL/GenBank/DDBJ whole genome shotgun (WGS) entry which is preliminary data.</text>
</comment>
<dbReference type="PANTHER" id="PTHR43311">
    <property type="entry name" value="GLUTAMATE--TRNA LIGASE"/>
    <property type="match status" value="1"/>
</dbReference>
<evidence type="ECO:0000259" key="9">
    <source>
        <dbReference type="Pfam" id="PF00749"/>
    </source>
</evidence>
<dbReference type="GO" id="GO:0004818">
    <property type="term" value="F:glutamate-tRNA ligase activity"/>
    <property type="evidence" value="ECO:0007669"/>
    <property type="project" value="UniProtKB-UniRule"/>
</dbReference>
<dbReference type="RefSeq" id="WP_098739247.1">
    <property type="nucleotide sequence ID" value="NZ_PDKW01000043.1"/>
</dbReference>
<dbReference type="InterPro" id="IPR045462">
    <property type="entry name" value="aa-tRNA-synth_I_cd-bd"/>
</dbReference>
<evidence type="ECO:0000256" key="4">
    <source>
        <dbReference type="ARBA" id="ARBA00022741"/>
    </source>
</evidence>
<proteinExistence type="inferred from homology"/>
<dbReference type="InterPro" id="IPR008925">
    <property type="entry name" value="aa_tRNA-synth_I_cd-bd_sf"/>
</dbReference>
<dbReference type="InterPro" id="IPR020751">
    <property type="entry name" value="aa-tRNA-synth_I_codon-bd_sub2"/>
</dbReference>
<comment type="subcellular location">
    <subcellularLocation>
        <location evidence="8">Cytoplasm</location>
    </subcellularLocation>
</comment>
<evidence type="ECO:0000256" key="5">
    <source>
        <dbReference type="ARBA" id="ARBA00022840"/>
    </source>
</evidence>
<keyword evidence="2 8" id="KW-0963">Cytoplasm</keyword>
<reference evidence="12" key="1">
    <citation type="submission" date="2017-10" db="EMBL/GenBank/DDBJ databases">
        <authorList>
            <person name="Kravchenko I.K."/>
            <person name="Grouzdev D.S."/>
        </authorList>
    </citation>
    <scope>NUCLEOTIDE SEQUENCE [LARGE SCALE GENOMIC DNA]</scope>
    <source>
        <strain evidence="12">B2</strain>
    </source>
</reference>
<keyword evidence="12" id="KW-1185">Reference proteome</keyword>
<dbReference type="Pfam" id="PF00749">
    <property type="entry name" value="tRNA-synt_1c"/>
    <property type="match status" value="1"/>
</dbReference>
<feature type="domain" description="Glutamyl/glutaminyl-tRNA synthetase class Ib catalytic" evidence="9">
    <location>
        <begin position="4"/>
        <end position="311"/>
    </location>
</feature>
<evidence type="ECO:0000313" key="12">
    <source>
        <dbReference type="Proteomes" id="UP000225379"/>
    </source>
</evidence>
<feature type="short sequence motif" description="'HIGH' region" evidence="8">
    <location>
        <begin position="9"/>
        <end position="19"/>
    </location>
</feature>